<dbReference type="Gene3D" id="3.30.750.140">
    <property type="match status" value="1"/>
</dbReference>
<dbReference type="RefSeq" id="WP_110780475.1">
    <property type="nucleotide sequence ID" value="NZ_QJTI01000007.1"/>
</dbReference>
<protein>
    <submittedName>
        <fullName evidence="2">Flagellar hook-length control protein FliK</fullName>
    </submittedName>
</protein>
<evidence type="ECO:0000259" key="1">
    <source>
        <dbReference type="Pfam" id="PF02120"/>
    </source>
</evidence>
<name>A0A318TF71_9BRAD</name>
<feature type="domain" description="Flagellar hook-length control protein-like C-terminal" evidence="1">
    <location>
        <begin position="497"/>
        <end position="576"/>
    </location>
</feature>
<keyword evidence="2" id="KW-0966">Cell projection</keyword>
<dbReference type="InterPro" id="IPR038610">
    <property type="entry name" value="FliK-like_C_sf"/>
</dbReference>
<sequence>MPLAVNTTLPVVTVQGSGAPVALQPGAVVSARVLHVADSGQVQINIGGQALTVRSEVPLQPGQTLQLSVSQTADGVRLAVVPQQAATANPAQLAAAMLSGDAVLREAALAAKGINLASLASQLPAPTVALSSALTLPETVVVSTAAQAAAARQGSLAQLFANLDAIDLSTLPPQLQAAVTQLKAQRPALTAALSAADLKQAFQASGLFMEATLASGTSAATVATDLKAALMQLRQALTSTLATAGNVGGAATNAQAAALSTVSVDELIAQLTQAKANGTTSTATTTTTGSAVNTVASPTIAPTLAETSQAKVTQQVVAALTEDGAAFQNAAQPASTAATARTESGALLTALQEALQANPQIAGQTAKLLPGSAALLSLVHLVSGGRMPVRSDDEIAMQRHPPPPPIRGALPSVQPVVQATLDLHSPLHETSRQLLADTEAALARQTLLQVASLPDRADAGSARADGSNARWAFEIPFVTPQGTAVAQFEISRDGTAQETDAAKRVWRARFTLDVEPAGPVHALVTLTGEDIAVKMWAERPATAAQMRAESGLLGQALSRAQLHPSEIVVREGAPNEPAPPSAGYFLDRAL</sequence>
<accession>A0A318TF71</accession>
<proteinExistence type="predicted"/>
<evidence type="ECO:0000313" key="3">
    <source>
        <dbReference type="Proteomes" id="UP000248148"/>
    </source>
</evidence>
<reference evidence="2 3" key="1">
    <citation type="submission" date="2018-06" db="EMBL/GenBank/DDBJ databases">
        <title>Genomic Encyclopedia of Archaeal and Bacterial Type Strains, Phase II (KMG-II): from individual species to whole genera.</title>
        <authorList>
            <person name="Goeker M."/>
        </authorList>
    </citation>
    <scope>NUCLEOTIDE SEQUENCE [LARGE SCALE GENOMIC DNA]</scope>
    <source>
        <strain evidence="2 3">JCM 11668</strain>
    </source>
</reference>
<dbReference type="OrthoDB" id="7941698at2"/>
<keyword evidence="3" id="KW-1185">Reference proteome</keyword>
<comment type="caution">
    <text evidence="2">The sequence shown here is derived from an EMBL/GenBank/DDBJ whole genome shotgun (WGS) entry which is preliminary data.</text>
</comment>
<gene>
    <name evidence="2" type="ORF">BJ122_1078</name>
</gene>
<dbReference type="AlphaFoldDB" id="A0A318TF71"/>
<keyword evidence="2" id="KW-0969">Cilium</keyword>
<keyword evidence="2" id="KW-0282">Flagellum</keyword>
<dbReference type="Proteomes" id="UP000248148">
    <property type="component" value="Unassembled WGS sequence"/>
</dbReference>
<evidence type="ECO:0000313" key="2">
    <source>
        <dbReference type="EMBL" id="PYF03286.1"/>
    </source>
</evidence>
<dbReference type="Pfam" id="PF02120">
    <property type="entry name" value="Flg_hook"/>
    <property type="match status" value="1"/>
</dbReference>
<organism evidence="2 3">
    <name type="scientific">Rhodopseudomonas faecalis</name>
    <dbReference type="NCBI Taxonomy" id="99655"/>
    <lineage>
        <taxon>Bacteria</taxon>
        <taxon>Pseudomonadati</taxon>
        <taxon>Pseudomonadota</taxon>
        <taxon>Alphaproteobacteria</taxon>
        <taxon>Hyphomicrobiales</taxon>
        <taxon>Nitrobacteraceae</taxon>
        <taxon>Rhodopseudomonas</taxon>
    </lineage>
</organism>
<dbReference type="EMBL" id="QJTI01000007">
    <property type="protein sequence ID" value="PYF03286.1"/>
    <property type="molecule type" value="Genomic_DNA"/>
</dbReference>
<dbReference type="InterPro" id="IPR021136">
    <property type="entry name" value="Flagellar_hook_control-like_C"/>
</dbReference>